<dbReference type="InterPro" id="IPR038718">
    <property type="entry name" value="SNF2-like_sf"/>
</dbReference>
<dbReference type="InterPro" id="IPR000330">
    <property type="entry name" value="SNF2_N"/>
</dbReference>
<dbReference type="SUPFAM" id="SSF52540">
    <property type="entry name" value="P-loop containing nucleoside triphosphate hydrolases"/>
    <property type="match status" value="1"/>
</dbReference>
<sequence>MVKQWWMDVKNPIPTEVELLLADAALPLEKVLSPGYLDRRASHNESLPSDEISVDGELIDVDVPSSSGTESDDLELSETYSERTSVSQLQSGHLSEWKCVDSAEIAATIPPWDSRHYSEPLCRPIDLHEAALSLSPLLRSFSLWSENSISALATTGWNPAFRISALPSQNLGCAVTWLRQAFLRTLPGILLSPSPISGDSELAVAAHLGQLTVEVKASHSPPSPVSPSGSNVTGTWGPHLIVTSRLSLSSWRTRLLTWCPGLKVVCLSLGSKGDSSRKGGRLRSCVARGAVNICLTTYSALRARPSRYSQIQWNVIVFDHVHSLINQVCHAVSTTETDEHKLRTMVKPENVTKPSTCEAFCSLTTEMKPGSRVEHSSTAPLDLFTSELKCTGHRILISSVPDLCPSLCGYRLYLLSRLLLLRDPVGSSAYDSWASELFRASTALQKKRAPQSTGPERPTKRQLIKFMEPFIVHLDEDDEWETLVDEEVVSCPMTASQSQLHDAVLVAKSACNASKTGDLLDLLRTVSLASRICSHPCLNSTQPRSSQRFQNVLEDLSTAHYPVGPFVFRIPSKDAARGDTELLYSTPEAVVRVVLSLRDCEWPDSASTCLDLYGSMQQPRYVRDLVAGLVPTAAQFDSVFNPIETRCVVPCAQTYTRSQPFLLDGHNGVNRLGVSIQPMDDGRGDDLFRYIKSKFSHLTNGTPEQMDTIDNRDAVKQLDFANILVKGKRPRSVSGLLLPESVPQSAKKRRIEDNSLQDRKSSKRSNWSLRGSTSTVTSPFLSAELLVQLEKEIANGSYAHRDPGFQTPSSNQSTGNVRLTGRVHDSSSASAHFVNGRVDITPAILHLTERNKWKCIQSAGISDWCSAASCTFLQFDQRFLRAAQTRSVPSPGHPLTVMECLQLQLLHELSIWNLPSLYISRLPVHSLLCSRPAVIARTLLPTAPSLQSQDYSVMAHSCKIADHSNGHLSSNCKLPPLLVQPSPSCLSCTINSLYQFTERSRWLSTSQSLHPYGCFNHWAHSDGVGLTPCGRLFIESGKFRGLNQLLGSLLGSRSDVDGGKGRPRCIYLMAHQSALLDLLEGFLSASSWRSYPRIRLPCDEDLLGVRSAFLIDRINHWPYGCCSPLIVLIHSRSPPGFLSGLRAGPDTGAVICDMDWRADATDTLRFLFHSWALNGLVDVPRSCTRVVSRPVLRIYRLVSNVPANPLNASPSMEACLSRGVACRLLPRAVFHAHSSNSENASLWSARVQPNVVNELLSCGPSFRPNETRCVIVKSFSKVTDVERDFPCSIKPEAPSCSSSSSVASSFSFNAAGTDRNGRFGVYDDEPSGFREREPLSEELLNRAFELFEDPADVQAWGFSLAESSLDNDDFSDEHLPLPGITSDLQSLSLEKSDEFLCCSLDSLVHPTKDEIMVADPQDLKQQLAYSEIDSWEVAHYELREYLASWEDRIAPDSCALLTYDGMLSKLPTVFEEDISKDLLGLSVAVPAELQVWEPFLSDVQAEVASWDNRVDSRPWTMELKAANLDHKACLKFSVDFDDVDWGYESEPMTEEDLPPITVPVVTPITSTCTGVSGAGLSLKRSESSVSSSGNAHNQMDRIAEIVPLIPSTTRTPSSGQSVKRRKLVGGPGSRRGIVSEQVPPSPSALDEHTSQMHNQGDDSDVSMVPSPCSISSSRGGISVRETSSTLTGSGVTYGHGFPTCGTVSGNVGNNCNASVTIVTTVHSQTGNVNGVTSRLHIPRATYNKEVGSARNNRLRRSNTTSATNSNVAAVAAMAAGTQLGKPLSYPFQTTPNTNMEPFPNSVTLARYGHTSPGRSSHPSLSALSSLPSRYGVSQTTSVPGGNTQSLCSTSQLHVGKPLEWLPCEEAALYMCVTKIQDLSVDASNNNSSACPNFRLAEFFMNNYVPTRGYRGARQCLLMHSRMLSVVSAATAAISNGAFSFSQGAPALDVFSAEDGALSAPSPIHSITTSHGPPGRKVKNKLKSAATAAAGISGSVSQPGSLAAGVVSSSVCGNMADNANAVSRYRAYLAYQCLPSYVSHSTGGHGGETPSNLSDSSVSAPGQLNQLLANLKTSDDNHARIVRKAVLDSLSPTHPVPSSQSYRTNASRRPLAGGLGSSHMVSLGSTYSTGSGAYSSGSGTSATLYGHHHSSSGPFPIVPLSHVGHTPTAPALLTHHRHHRHQAVHDQSPSASESGVVTGGSGTLTHTGPIIQKNPTHIAALQEHNINPDTLITPAMVIKNKEEREARMRAEALLASQLSSAAATSVCTTSTVTTTAPSSTYHPSQSNVHASDAIHAQSGQLSLQLDPSGSGIVATLPMNLSGSRLSFTHANNQRGTSVMLPVRGGFGTHSLASASTVISLAHVGGSQTQQRIPGCTSVSSTLNSGQLLSHPGKQPQQLLNSSLGRLTHFASSGTIDLMGTGPVNHPSASSGSINSTGADPDVIGAGTATSVPGVGSIPVEPESSNVVIPSSWRTSISRNFGVQNSRISSLSCNQVPNSTAIPVTAAYLTTHVNKSSVPTSYFLQQRPQFLSTSQASLSTRSILTSHSGSTGTSSMVLGGNYGSSITPLPHILRPRGTLRGSVIQPAFVRTITATSTSAVSVVPHQPGPRSSLSGNPTHSRVSLAVSSNSAPVSHLINSRTTISPGIRTQSTAIFQQLRPGNQIVSGSGGSPVTFSFSSQLGSGASAGEGRHYVSQHQSVPVHQTNNAVPSAFVSTGTSDSGCTGQKLESDSYSTRI</sequence>
<dbReference type="Pfam" id="PF00176">
    <property type="entry name" value="SNF2-rel_dom"/>
    <property type="match status" value="1"/>
</dbReference>
<gene>
    <name evidence="3" type="ORF">D915_005821</name>
</gene>
<name>A0A4E0R4F0_FASHE</name>
<protein>
    <recommendedName>
        <fullName evidence="2">SNF2 N-terminal domain-containing protein</fullName>
    </recommendedName>
</protein>
<feature type="compositionally biased region" description="Polar residues" evidence="1">
    <location>
        <begin position="1607"/>
        <end position="1617"/>
    </location>
</feature>
<feature type="compositionally biased region" description="Polar residues" evidence="1">
    <location>
        <begin position="2089"/>
        <end position="2106"/>
    </location>
</feature>
<feature type="region of interest" description="Disordered" evidence="1">
    <location>
        <begin position="1607"/>
        <end position="1682"/>
    </location>
</feature>
<feature type="compositionally biased region" description="Polar residues" evidence="1">
    <location>
        <begin position="764"/>
        <end position="774"/>
    </location>
</feature>
<feature type="compositionally biased region" description="Polar residues" evidence="1">
    <location>
        <begin position="2048"/>
        <end position="2059"/>
    </location>
</feature>
<evidence type="ECO:0000256" key="1">
    <source>
        <dbReference type="SAM" id="MobiDB-lite"/>
    </source>
</evidence>
<feature type="compositionally biased region" description="Polar residues" evidence="1">
    <location>
        <begin position="2607"/>
        <end position="2619"/>
    </location>
</feature>
<evidence type="ECO:0000313" key="4">
    <source>
        <dbReference type="Proteomes" id="UP000230066"/>
    </source>
</evidence>
<dbReference type="PANTHER" id="PTHR10799">
    <property type="entry name" value="SNF2/RAD54 HELICASE FAMILY"/>
    <property type="match status" value="1"/>
</dbReference>
<proteinExistence type="predicted"/>
<feature type="region of interest" description="Disordered" evidence="1">
    <location>
        <begin position="798"/>
        <end position="817"/>
    </location>
</feature>
<evidence type="ECO:0000313" key="3">
    <source>
        <dbReference type="EMBL" id="THD23269.1"/>
    </source>
</evidence>
<dbReference type="GO" id="GO:0005524">
    <property type="term" value="F:ATP binding"/>
    <property type="evidence" value="ECO:0007669"/>
    <property type="project" value="InterPro"/>
</dbReference>
<feature type="compositionally biased region" description="Low complexity" evidence="1">
    <location>
        <begin position="1662"/>
        <end position="1680"/>
    </location>
</feature>
<feature type="compositionally biased region" description="Polar residues" evidence="1">
    <location>
        <begin position="806"/>
        <end position="817"/>
    </location>
</feature>
<accession>A0A4E0R4F0</accession>
<organism evidence="3 4">
    <name type="scientific">Fasciola hepatica</name>
    <name type="common">Liver fluke</name>
    <dbReference type="NCBI Taxonomy" id="6192"/>
    <lineage>
        <taxon>Eukaryota</taxon>
        <taxon>Metazoa</taxon>
        <taxon>Spiralia</taxon>
        <taxon>Lophotrochozoa</taxon>
        <taxon>Platyhelminthes</taxon>
        <taxon>Trematoda</taxon>
        <taxon>Digenea</taxon>
        <taxon>Plagiorchiida</taxon>
        <taxon>Echinostomata</taxon>
        <taxon>Echinostomatoidea</taxon>
        <taxon>Fasciolidae</taxon>
        <taxon>Fasciola</taxon>
    </lineage>
</organism>
<dbReference type="InterPro" id="IPR027417">
    <property type="entry name" value="P-loop_NTPase"/>
</dbReference>
<feature type="region of interest" description="Disordered" evidence="1">
    <location>
        <begin position="2040"/>
        <end position="2059"/>
    </location>
</feature>
<dbReference type="EMBL" id="JXXN02002239">
    <property type="protein sequence ID" value="THD23269.1"/>
    <property type="molecule type" value="Genomic_DNA"/>
</dbReference>
<feature type="compositionally biased region" description="Basic and acidic residues" evidence="1">
    <location>
        <begin position="750"/>
        <end position="760"/>
    </location>
</feature>
<dbReference type="Proteomes" id="UP000230066">
    <property type="component" value="Unassembled WGS sequence"/>
</dbReference>
<feature type="region of interest" description="Disordered" evidence="1">
    <location>
        <begin position="2089"/>
        <end position="2116"/>
    </location>
</feature>
<comment type="caution">
    <text evidence="3">The sequence shown here is derived from an EMBL/GenBank/DDBJ whole genome shotgun (WGS) entry which is preliminary data.</text>
</comment>
<evidence type="ECO:0000259" key="2">
    <source>
        <dbReference type="Pfam" id="PF00176"/>
    </source>
</evidence>
<feature type="compositionally biased region" description="Polar residues" evidence="1">
    <location>
        <begin position="2709"/>
        <end position="2722"/>
    </location>
</feature>
<reference evidence="3" key="1">
    <citation type="submission" date="2019-03" db="EMBL/GenBank/DDBJ databases">
        <title>Improved annotation for the trematode Fasciola hepatica.</title>
        <authorList>
            <person name="Choi Y.-J."/>
            <person name="Martin J."/>
            <person name="Mitreva M."/>
        </authorList>
    </citation>
    <scope>NUCLEOTIDE SEQUENCE [LARGE SCALE GENOMIC DNA]</scope>
</reference>
<keyword evidence="4" id="KW-1185">Reference proteome</keyword>
<feature type="domain" description="SNF2 N-terminal" evidence="2">
    <location>
        <begin position="233"/>
        <end position="335"/>
    </location>
</feature>
<feature type="region of interest" description="Disordered" evidence="1">
    <location>
        <begin position="2598"/>
        <end position="2619"/>
    </location>
</feature>
<dbReference type="Gene3D" id="3.40.50.10810">
    <property type="entry name" value="Tandem AAA-ATPase domain"/>
    <property type="match status" value="1"/>
</dbReference>
<feature type="region of interest" description="Disordered" evidence="1">
    <location>
        <begin position="736"/>
        <end position="774"/>
    </location>
</feature>
<feature type="region of interest" description="Disordered" evidence="1">
    <location>
        <begin position="2709"/>
        <end position="2735"/>
    </location>
</feature>